<dbReference type="InterPro" id="IPR036061">
    <property type="entry name" value="CheW-like_dom_sf"/>
</dbReference>
<dbReference type="SMART" id="SM00260">
    <property type="entry name" value="CheW"/>
    <property type="match status" value="1"/>
</dbReference>
<dbReference type="GO" id="GO:0006935">
    <property type="term" value="P:chemotaxis"/>
    <property type="evidence" value="ECO:0007669"/>
    <property type="project" value="InterPro"/>
</dbReference>
<dbReference type="CDD" id="cd17546">
    <property type="entry name" value="REC_hyHK_CKI1_RcsC-like"/>
    <property type="match status" value="1"/>
</dbReference>
<dbReference type="PROSITE" id="PS50109">
    <property type="entry name" value="HIS_KIN"/>
    <property type="match status" value="1"/>
</dbReference>
<name>A0A2H9T7L7_9ZZZZ</name>
<feature type="domain" description="Histidine kinase" evidence="7">
    <location>
        <begin position="1034"/>
        <end position="1268"/>
    </location>
</feature>
<feature type="domain" description="CheW-like" evidence="9">
    <location>
        <begin position="1270"/>
        <end position="1405"/>
    </location>
</feature>
<evidence type="ECO:0000259" key="7">
    <source>
        <dbReference type="PROSITE" id="PS50109"/>
    </source>
</evidence>
<dbReference type="SUPFAM" id="SSF47226">
    <property type="entry name" value="Histidine-containing phosphotransfer domain, HPT domain"/>
    <property type="match status" value="3"/>
</dbReference>
<dbReference type="InterPro" id="IPR011006">
    <property type="entry name" value="CheY-like_superfamily"/>
</dbReference>
<dbReference type="PRINTS" id="PR00344">
    <property type="entry name" value="BCTRLSENSOR"/>
</dbReference>
<feature type="region of interest" description="Disordered" evidence="6">
    <location>
        <begin position="986"/>
        <end position="1011"/>
    </location>
</feature>
<dbReference type="PANTHER" id="PTHR43395:SF8">
    <property type="entry name" value="HISTIDINE KINASE"/>
    <property type="match status" value="1"/>
</dbReference>
<accession>A0A2H9T7L7</accession>
<evidence type="ECO:0000256" key="5">
    <source>
        <dbReference type="ARBA" id="ARBA00022777"/>
    </source>
</evidence>
<dbReference type="Pfam" id="PF02518">
    <property type="entry name" value="HATPase_c"/>
    <property type="match status" value="1"/>
</dbReference>
<dbReference type="SMART" id="SM00387">
    <property type="entry name" value="HATPase_c"/>
    <property type="match status" value="1"/>
</dbReference>
<evidence type="ECO:0000259" key="8">
    <source>
        <dbReference type="PROSITE" id="PS50110"/>
    </source>
</evidence>
<dbReference type="SMART" id="SM01231">
    <property type="entry name" value="H-kinase_dim"/>
    <property type="match status" value="1"/>
</dbReference>
<proteinExistence type="predicted"/>
<dbReference type="Pfam" id="PF01584">
    <property type="entry name" value="CheW"/>
    <property type="match status" value="1"/>
</dbReference>
<dbReference type="InterPro" id="IPR051315">
    <property type="entry name" value="Bact_Chemotaxis_CheA"/>
</dbReference>
<dbReference type="SUPFAM" id="SSF55874">
    <property type="entry name" value="ATPase domain of HSP90 chaperone/DNA topoisomerase II/histidine kinase"/>
    <property type="match status" value="1"/>
</dbReference>
<feature type="region of interest" description="Disordered" evidence="6">
    <location>
        <begin position="872"/>
        <end position="891"/>
    </location>
</feature>
<sequence length="1568" mass="176309">MVKQHTEQQQVIIPPPVKRQLTTISQHLSHYQLNPRQHQHSLFSAQQNMEQLMESIDTYPGMRLLIHEMLQVSEKLSVNNSKDSPAVTARRLDECTTFIKDYLPVVTKNGQESINKLLPWLNAMRECQRQPAYSEADFFHPSILPSVPPLSNKILGKLEGQNFRQSFVSISQQYRRSLQEYLHHKNRPIQLKQLSRCFSQAHNLCWGSSQAPLWEAAIALTAGMHEGSIQQSHEVNRLLQRLKKQVETLVENGTAMLNVPPCRTLLNSLLFKVGSANSNHPILQQQQQRYRLKEALNHLSILPPEISVPVEGNHSQEMSLQETESHSFAVRAKYICRQLDKALTQWKSDTTQKMYCQQLVKHFSALKDEGRRRQSNVIAELAAAMENMLQHVAKDIIRPNGNILRLTEQVTVKLPDLIDEFTDDGQILTPELLLYMEQADDLARGESFFDADELADIKKTEDLSLEHIRSDSSINAHEHHDNDIKPDNFCEQDLPDQLLHTTQILSQWIEQIDEAQLRLLTSELAKLIHHYCEPTQKPIGELSEILKGILDYLKKHETKLPTTLLTPLKKGFDTLIDLINQQAGNQIIDPPHALFTQLKQSLQSLLSSKNHQRKRTSQGSTTRSPVLFRKEASDITVRCGQLLRQWLMQPKDLAPIEELQSQLHTLQNMANSAGQMPLEKLCQGLMSLYRSIGQGDFPAAKVPLGLLQLSHNQIDELIQQNKAITTTTEEDLPLTGTSDEQVSQHKTPSVSSELMGIFIEEASDIMEECTLAVAQWQEKPEDLKPIAILQRALHTLKGGARMVEMSELGHLCHALETLYDAISRKAIPHHKAPLNLLKRSHQQICDMIQSIKDQQPSQSARELISLLEQRADPDHKAGDNKPNNISLPDYLGKATYTERKEPDARKPSESPQKTAQPPSDPDISLNIVAVDTIRIAPDTLEELINLSGEASISRSLMEQHSADINFTLKEMEQTLQRTREQLKRLDHETQQQINQHHLSFSSTSKSSEKKPLSYPVHLKDFDPLELDSYSEVLQCSHALEESMSDLADLKNAVFDRFQQAETLLQQQSRTQSELQEQLVATRMVTFEQVSPRLHKTVEQVSRTLNKPVDFTISGGETTLDRAVLDRLISPLEHMLRNAVAHGIEAESSERIHNGKRQNGQIALSVATQGADIVLSLQDDGRGINLKAVQQQALAQKIISPGAVLNHTELLHLILHPGFSTAHQLTEVSGRGMGLDIVNNEIARLAGNIDITSQTDMGTCFTLRVPMTLSVNRALIVEQGHYLYAIPMQAIDGITLIEPDRLIQQYQDSGTFCYGDIQHRILFLNQLIEGTPASIKGPHCPLVILQRSGENLALHVDRIHSNREIIAKNLGPQFTGLPGINGGTILGDGQVAVIIDPMALIRQQKKPGYTANNTIEPIFHLPANRQQEPSVLVVDDSVTMRKFTTRLLEKQGYKVSSARDGVEAMTWLSSNPRPDIVLLDIEMPRMDGFEVASGIRNTKELSSLPIIMVTSRTGEKHRKKAQQLGVNDYIGKPFQEGALLEAISRLVHKSSVPEKTEESTPSEEVPSTE</sequence>
<feature type="domain" description="Response regulatory" evidence="8">
    <location>
        <begin position="1429"/>
        <end position="1546"/>
    </location>
</feature>
<evidence type="ECO:0000259" key="9">
    <source>
        <dbReference type="PROSITE" id="PS50851"/>
    </source>
</evidence>
<protein>
    <recommendedName>
        <fullName evidence="2">histidine kinase</fullName>
        <ecNumber evidence="2">2.7.13.3</ecNumber>
    </recommendedName>
</protein>
<dbReference type="FunFam" id="3.30.565.10:FF:000016">
    <property type="entry name" value="Chemotaxis protein CheA, putative"/>
    <property type="match status" value="1"/>
</dbReference>
<feature type="domain" description="HPt" evidence="10">
    <location>
        <begin position="747"/>
        <end position="851"/>
    </location>
</feature>
<evidence type="ECO:0000259" key="10">
    <source>
        <dbReference type="PROSITE" id="PS50894"/>
    </source>
</evidence>
<dbReference type="SUPFAM" id="SSF52172">
    <property type="entry name" value="CheY-like"/>
    <property type="match status" value="1"/>
</dbReference>
<dbReference type="InterPro" id="IPR004105">
    <property type="entry name" value="CheA-like_dim"/>
</dbReference>
<evidence type="ECO:0000256" key="4">
    <source>
        <dbReference type="ARBA" id="ARBA00022679"/>
    </source>
</evidence>
<keyword evidence="4 11" id="KW-0808">Transferase</keyword>
<dbReference type="Gene3D" id="3.30.565.10">
    <property type="entry name" value="Histidine kinase-like ATPase, C-terminal domain"/>
    <property type="match status" value="1"/>
</dbReference>
<organism evidence="11">
    <name type="scientific">invertebrate metagenome</name>
    <dbReference type="NCBI Taxonomy" id="1711999"/>
    <lineage>
        <taxon>unclassified sequences</taxon>
        <taxon>metagenomes</taxon>
        <taxon>organismal metagenomes</taxon>
    </lineage>
</organism>
<dbReference type="PANTHER" id="PTHR43395">
    <property type="entry name" value="SENSOR HISTIDINE KINASE CHEA"/>
    <property type="match status" value="1"/>
</dbReference>
<keyword evidence="3" id="KW-0597">Phosphoprotein</keyword>
<dbReference type="PROSITE" id="PS50851">
    <property type="entry name" value="CHEW"/>
    <property type="match status" value="1"/>
</dbReference>
<reference evidence="11" key="1">
    <citation type="journal article" date="2017" name="Appl. Environ. Microbiol.">
        <title>Molecular characterization of an Endozoicomonas-like organism causing infection in king scallop Pecten maximus L.</title>
        <authorList>
            <person name="Cano I."/>
            <person name="van Aerle R."/>
            <person name="Ross S."/>
            <person name="Verner-Jeffreys D.W."/>
            <person name="Paley R.K."/>
            <person name="Rimmer G."/>
            <person name="Ryder D."/>
            <person name="Hooper P."/>
            <person name="Stone D."/>
            <person name="Feist S.W."/>
        </authorList>
    </citation>
    <scope>NUCLEOTIDE SEQUENCE</scope>
</reference>
<dbReference type="EC" id="2.7.13.3" evidence="2"/>
<evidence type="ECO:0000256" key="3">
    <source>
        <dbReference type="ARBA" id="ARBA00022553"/>
    </source>
</evidence>
<dbReference type="Gene3D" id="1.20.120.160">
    <property type="entry name" value="HPT domain"/>
    <property type="match status" value="3"/>
</dbReference>
<feature type="region of interest" description="Disordered" evidence="6">
    <location>
        <begin position="898"/>
        <end position="923"/>
    </location>
</feature>
<dbReference type="InterPro" id="IPR008207">
    <property type="entry name" value="Sig_transdc_His_kin_Hpt_dom"/>
</dbReference>
<dbReference type="SUPFAM" id="SSF50341">
    <property type="entry name" value="CheW-like"/>
    <property type="match status" value="1"/>
</dbReference>
<dbReference type="InterPro" id="IPR036641">
    <property type="entry name" value="HPT_dom_sf"/>
</dbReference>
<dbReference type="CDD" id="cd00088">
    <property type="entry name" value="HPT"/>
    <property type="match status" value="1"/>
</dbReference>
<dbReference type="EMBL" id="NSIT01000086">
    <property type="protein sequence ID" value="PJE79220.1"/>
    <property type="molecule type" value="Genomic_DNA"/>
</dbReference>
<dbReference type="Pfam" id="PF00072">
    <property type="entry name" value="Response_reg"/>
    <property type="match status" value="1"/>
</dbReference>
<dbReference type="PROSITE" id="PS50110">
    <property type="entry name" value="RESPONSE_REGULATORY"/>
    <property type="match status" value="1"/>
</dbReference>
<dbReference type="InterPro" id="IPR058661">
    <property type="entry name" value="FimL_2nd"/>
</dbReference>
<feature type="region of interest" description="Disordered" evidence="6">
    <location>
        <begin position="1549"/>
        <end position="1568"/>
    </location>
</feature>
<keyword evidence="5" id="KW-0418">Kinase</keyword>
<evidence type="ECO:0000256" key="2">
    <source>
        <dbReference type="ARBA" id="ARBA00012438"/>
    </source>
</evidence>
<dbReference type="PROSITE" id="PS50894">
    <property type="entry name" value="HPT"/>
    <property type="match status" value="1"/>
</dbReference>
<dbReference type="GO" id="GO:0000155">
    <property type="term" value="F:phosphorelay sensor kinase activity"/>
    <property type="evidence" value="ECO:0007669"/>
    <property type="project" value="InterPro"/>
</dbReference>
<dbReference type="InterPro" id="IPR005467">
    <property type="entry name" value="His_kinase_dom"/>
</dbReference>
<evidence type="ECO:0000313" key="11">
    <source>
        <dbReference type="EMBL" id="PJE79220.1"/>
    </source>
</evidence>
<dbReference type="GO" id="GO:0005737">
    <property type="term" value="C:cytoplasm"/>
    <property type="evidence" value="ECO:0007669"/>
    <property type="project" value="InterPro"/>
</dbReference>
<evidence type="ECO:0000256" key="1">
    <source>
        <dbReference type="ARBA" id="ARBA00000085"/>
    </source>
</evidence>
<dbReference type="SMART" id="SM00073">
    <property type="entry name" value="HPT"/>
    <property type="match status" value="1"/>
</dbReference>
<dbReference type="Pfam" id="PF01627">
    <property type="entry name" value="Hpt"/>
    <property type="match status" value="1"/>
</dbReference>
<dbReference type="InterPro" id="IPR003594">
    <property type="entry name" value="HATPase_dom"/>
</dbReference>
<feature type="compositionally biased region" description="Basic and acidic residues" evidence="6">
    <location>
        <begin position="898"/>
        <end position="908"/>
    </location>
</feature>
<dbReference type="Pfam" id="PF26379">
    <property type="entry name" value="FimL_2nd"/>
    <property type="match status" value="1"/>
</dbReference>
<comment type="catalytic activity">
    <reaction evidence="1">
        <text>ATP + protein L-histidine = ADP + protein N-phospho-L-histidine.</text>
        <dbReference type="EC" id="2.7.13.3"/>
    </reaction>
</comment>
<dbReference type="InterPro" id="IPR004358">
    <property type="entry name" value="Sig_transdc_His_kin-like_C"/>
</dbReference>
<dbReference type="InterPro" id="IPR036890">
    <property type="entry name" value="HATPase_C_sf"/>
</dbReference>
<dbReference type="InterPro" id="IPR001789">
    <property type="entry name" value="Sig_transdc_resp-reg_receiver"/>
</dbReference>
<evidence type="ECO:0000256" key="6">
    <source>
        <dbReference type="SAM" id="MobiDB-lite"/>
    </source>
</evidence>
<dbReference type="InterPro" id="IPR002545">
    <property type="entry name" value="CheW-lke_dom"/>
</dbReference>
<dbReference type="SMART" id="SM00448">
    <property type="entry name" value="REC"/>
    <property type="match status" value="1"/>
</dbReference>
<dbReference type="Gene3D" id="2.30.30.40">
    <property type="entry name" value="SH3 Domains"/>
    <property type="match status" value="1"/>
</dbReference>
<comment type="caution">
    <text evidence="11">The sequence shown here is derived from an EMBL/GenBank/DDBJ whole genome shotgun (WGS) entry which is preliminary data.</text>
</comment>
<gene>
    <name evidence="11" type="primary">frzE</name>
    <name evidence="11" type="ORF">CI610_01815</name>
</gene>
<dbReference type="Gene3D" id="3.40.50.2300">
    <property type="match status" value="1"/>
</dbReference>